<keyword evidence="1" id="KW-0732">Signal</keyword>
<dbReference type="InterPro" id="IPR052559">
    <property type="entry name" value="V-haloperoxidase"/>
</dbReference>
<dbReference type="Proteomes" id="UP001302257">
    <property type="component" value="Chromosome"/>
</dbReference>
<evidence type="ECO:0000313" key="2">
    <source>
        <dbReference type="EMBL" id="WNO03773.1"/>
    </source>
</evidence>
<name>A0ABZ0AVZ3_9BURK</name>
<evidence type="ECO:0000313" key="3">
    <source>
        <dbReference type="Proteomes" id="UP001302257"/>
    </source>
</evidence>
<dbReference type="PANTHER" id="PTHR34599">
    <property type="entry name" value="PEROXIDASE-RELATED"/>
    <property type="match status" value="1"/>
</dbReference>
<feature type="chain" id="PRO_5045780733" evidence="1">
    <location>
        <begin position="25"/>
        <end position="452"/>
    </location>
</feature>
<proteinExistence type="predicted"/>
<dbReference type="InterPro" id="IPR036938">
    <property type="entry name" value="PAP2/HPO_sf"/>
</dbReference>
<keyword evidence="3" id="KW-1185">Reference proteome</keyword>
<keyword evidence="2" id="KW-0560">Oxidoreductase</keyword>
<dbReference type="Gene3D" id="1.10.606.20">
    <property type="match status" value="1"/>
</dbReference>
<reference evidence="2 3" key="1">
    <citation type="submission" date="2023-08" db="EMBL/GenBank/DDBJ databases">
        <title>Rhodoferax potami sp. nov. and Rhodoferax mekongensis sp. nov., isolated from the Mekong River in Thailand.</title>
        <authorList>
            <person name="Kitikhun S."/>
            <person name="Charoenyingcharoen P."/>
            <person name="Siriarchawattana P."/>
            <person name="Likhitrattanapisal S."/>
            <person name="Nilsakha T."/>
            <person name="Chanpet A."/>
            <person name="Rattanawaree P."/>
            <person name="Ingsriswang S."/>
        </authorList>
    </citation>
    <scope>NUCLEOTIDE SEQUENCE [LARGE SCALE GENOMIC DNA]</scope>
    <source>
        <strain evidence="2 3">TBRC 17307</strain>
    </source>
</reference>
<keyword evidence="2" id="KW-0575">Peroxidase</keyword>
<dbReference type="RefSeq" id="WP_313866656.1">
    <property type="nucleotide sequence ID" value="NZ_CP132507.1"/>
</dbReference>
<dbReference type="EMBL" id="CP132507">
    <property type="protein sequence ID" value="WNO03773.1"/>
    <property type="molecule type" value="Genomic_DNA"/>
</dbReference>
<protein>
    <submittedName>
        <fullName evidence="2">Vanadium-dependent haloperoxidase</fullName>
        <ecNumber evidence="2">1.11.1.-</ecNumber>
    </submittedName>
</protein>
<dbReference type="PANTHER" id="PTHR34599:SF1">
    <property type="entry name" value="PHOSPHATIDIC ACID PHOSPHATASE TYPE 2_HALOPEROXIDASE DOMAIN-CONTAINING PROTEIN"/>
    <property type="match status" value="1"/>
</dbReference>
<dbReference type="EC" id="1.11.1.-" evidence="2"/>
<evidence type="ECO:0000256" key="1">
    <source>
        <dbReference type="SAM" id="SignalP"/>
    </source>
</evidence>
<accession>A0ABZ0AVZ3</accession>
<dbReference type="GO" id="GO:0004601">
    <property type="term" value="F:peroxidase activity"/>
    <property type="evidence" value="ECO:0007669"/>
    <property type="project" value="UniProtKB-KW"/>
</dbReference>
<feature type="signal peptide" evidence="1">
    <location>
        <begin position="1"/>
        <end position="24"/>
    </location>
</feature>
<sequence>MKVRTFVLATAASFATLLSPISVAQPAQVVVAKPANSYSSGVVYDWFFLAFQLIQQTPGFSPPIAARALGYMGLTLYESVVPGMPGYQSLAGQLNELSSLPWAQPDEPLHWPTVANASMATMTRMMFSNASAENKARIDTLERSLPLKYTQDFDPNSVTAEMTNRSETFGKLMAMAIMTWARTDGGHEAWGPIRRHQQNYVPPSGTGKWSATPPAFAAPLLPYWGKNRPFVMKTADDCPAPTPPAYSEEPGSAFYKDGMEVYQISRAATQEQRQFALYWADDAGKTPTPAGHWAYVTNDLLRNNKADLGTAAEVFARLNMAMSDAFVAAWNTKYKLNVLRPVTYVQLVIDSNWTPSLMPTPPFPDYPSGHSVQSSAAAAVLGKMFGANTAFVDNTHNDRGWGPRTFKSFKAAADEAAASRIFAGIHYRFASEGGKPQGQCAADKVLALKFRR</sequence>
<dbReference type="CDD" id="cd03398">
    <property type="entry name" value="PAP2_haloperoxidase"/>
    <property type="match status" value="1"/>
</dbReference>
<organism evidence="2 3">
    <name type="scientific">Rhodoferax mekongensis</name>
    <dbReference type="NCBI Taxonomy" id="3068341"/>
    <lineage>
        <taxon>Bacteria</taxon>
        <taxon>Pseudomonadati</taxon>
        <taxon>Pseudomonadota</taxon>
        <taxon>Betaproteobacteria</taxon>
        <taxon>Burkholderiales</taxon>
        <taxon>Comamonadaceae</taxon>
        <taxon>Rhodoferax</taxon>
    </lineage>
</organism>
<dbReference type="SUPFAM" id="SSF48317">
    <property type="entry name" value="Acid phosphatase/Vanadium-dependent haloperoxidase"/>
    <property type="match status" value="1"/>
</dbReference>
<gene>
    <name evidence="2" type="ORF">RAN89_12705</name>
</gene>